<evidence type="ECO:0000259" key="3">
    <source>
        <dbReference type="Pfam" id="PF13462"/>
    </source>
</evidence>
<dbReference type="Gene3D" id="3.40.30.10">
    <property type="entry name" value="Glutaredoxin"/>
    <property type="match status" value="1"/>
</dbReference>
<dbReference type="SUPFAM" id="SSF52833">
    <property type="entry name" value="Thioredoxin-like"/>
    <property type="match status" value="1"/>
</dbReference>
<feature type="transmembrane region" description="Helical" evidence="2">
    <location>
        <begin position="58"/>
        <end position="80"/>
    </location>
</feature>
<dbReference type="InterPro" id="IPR036249">
    <property type="entry name" value="Thioredoxin-like_sf"/>
</dbReference>
<evidence type="ECO:0000256" key="2">
    <source>
        <dbReference type="SAM" id="Phobius"/>
    </source>
</evidence>
<keyword evidence="2" id="KW-0472">Membrane</keyword>
<proteinExistence type="predicted"/>
<keyword evidence="5" id="KW-1185">Reference proteome</keyword>
<protein>
    <submittedName>
        <fullName evidence="4">DSBA oxidoreductase</fullName>
    </submittedName>
</protein>
<evidence type="ECO:0000313" key="4">
    <source>
        <dbReference type="EMBL" id="NMN01029.1"/>
    </source>
</evidence>
<sequence>MAKAKKNRPSAQQSWEQPQQQPQQRQKPRTRAERQAAEAAQAQARAEQAARERRQQTILGATVVAVIVVIVAVVAGVIWWRTRPVDTAALRSDVEKVAVKPASATDDYGFLISKDGINKPVEGVPTVEFYMDFICPGCGNMERSTGSTTTQLVQSGQINLEVHPLSFMDRYSTDNYSTRAAGAVINVAEQDPEHLLAFISNLYAEDFQPQEGSSYVATSDEQIQQQAIKAGVSEELARTISDGKYNDWLAAETQVTINRQDLENVSGSLKGKVSTPIVTINGTFWDWNSMDSSTTLAQGLLKAIGLEESQVGTSTLPSIGADGKALYPAS</sequence>
<feature type="compositionally biased region" description="Low complexity" evidence="1">
    <location>
        <begin position="37"/>
        <end position="47"/>
    </location>
</feature>
<comment type="caution">
    <text evidence="4">The sequence shown here is derived from an EMBL/GenBank/DDBJ whole genome shotgun (WGS) entry which is preliminary data.</text>
</comment>
<keyword evidence="2" id="KW-1133">Transmembrane helix</keyword>
<organism evidence="4 5">
    <name type="scientific">Bifidobacterium moraviense</name>
    <dbReference type="NCBI Taxonomy" id="2675323"/>
    <lineage>
        <taxon>Bacteria</taxon>
        <taxon>Bacillati</taxon>
        <taxon>Actinomycetota</taxon>
        <taxon>Actinomycetes</taxon>
        <taxon>Bifidobacteriales</taxon>
        <taxon>Bifidobacteriaceae</taxon>
        <taxon>Bifidobacterium</taxon>
    </lineage>
</organism>
<name>A0A7Y0HZP6_9BIFI</name>
<dbReference type="EMBL" id="JAAIIH010000014">
    <property type="protein sequence ID" value="NMN01029.1"/>
    <property type="molecule type" value="Genomic_DNA"/>
</dbReference>
<accession>A0A7Y0HZP6</accession>
<dbReference type="InterPro" id="IPR012336">
    <property type="entry name" value="Thioredoxin-like_fold"/>
</dbReference>
<reference evidence="4 5" key="1">
    <citation type="submission" date="2020-02" db="EMBL/GenBank/DDBJ databases">
        <title>Characterization of phylogenetic diversity of novel bifidobacterial species isolated in Czech ZOOs.</title>
        <authorList>
            <person name="Lugli G.A."/>
            <person name="Vera N.B."/>
            <person name="Ventura M."/>
        </authorList>
    </citation>
    <scope>NUCLEOTIDE SEQUENCE [LARGE SCALE GENOMIC DNA]</scope>
    <source>
        <strain evidence="4 5">DSM 109958</strain>
    </source>
</reference>
<feature type="domain" description="Thioredoxin-like fold" evidence="3">
    <location>
        <begin position="126"/>
        <end position="289"/>
    </location>
</feature>
<dbReference type="Proteomes" id="UP000588277">
    <property type="component" value="Unassembled WGS sequence"/>
</dbReference>
<feature type="region of interest" description="Disordered" evidence="1">
    <location>
        <begin position="1"/>
        <end position="48"/>
    </location>
</feature>
<feature type="compositionally biased region" description="Low complexity" evidence="1">
    <location>
        <begin position="12"/>
        <end position="25"/>
    </location>
</feature>
<evidence type="ECO:0000256" key="1">
    <source>
        <dbReference type="SAM" id="MobiDB-lite"/>
    </source>
</evidence>
<dbReference type="Pfam" id="PF13462">
    <property type="entry name" value="Thioredoxin_4"/>
    <property type="match status" value="1"/>
</dbReference>
<dbReference type="RefSeq" id="WP_169276110.1">
    <property type="nucleotide sequence ID" value="NZ_JAAIIH010000014.1"/>
</dbReference>
<dbReference type="AlphaFoldDB" id="A0A7Y0HZP6"/>
<keyword evidence="2" id="KW-0812">Transmembrane</keyword>
<evidence type="ECO:0000313" key="5">
    <source>
        <dbReference type="Proteomes" id="UP000588277"/>
    </source>
</evidence>
<gene>
    <name evidence="4" type="ORF">G1C96_1611</name>
</gene>